<protein>
    <submittedName>
        <fullName evidence="1">Uncharacterized protein</fullName>
    </submittedName>
</protein>
<dbReference type="EMBL" id="JADBEJ010000007">
    <property type="protein sequence ID" value="MBE1580526.1"/>
    <property type="molecule type" value="Genomic_DNA"/>
</dbReference>
<accession>A0ABR9LKB9</accession>
<evidence type="ECO:0000313" key="2">
    <source>
        <dbReference type="Proteomes" id="UP000656548"/>
    </source>
</evidence>
<gene>
    <name evidence="1" type="ORF">H4W30_007607</name>
</gene>
<name>A0ABR9LKB9_9PSEU</name>
<reference evidence="1 2" key="1">
    <citation type="submission" date="2020-10" db="EMBL/GenBank/DDBJ databases">
        <title>Sequencing the genomes of 1000 actinobacteria strains.</title>
        <authorList>
            <person name="Klenk H.-P."/>
        </authorList>
    </citation>
    <scope>NUCLEOTIDE SEQUENCE [LARGE SCALE GENOMIC DNA]</scope>
    <source>
        <strain evidence="1 2">DSM 46661</strain>
    </source>
</reference>
<keyword evidence="2" id="KW-1185">Reference proteome</keyword>
<evidence type="ECO:0000313" key="1">
    <source>
        <dbReference type="EMBL" id="MBE1580526.1"/>
    </source>
</evidence>
<proteinExistence type="predicted"/>
<comment type="caution">
    <text evidence="1">The sequence shown here is derived from an EMBL/GenBank/DDBJ whole genome shotgun (WGS) entry which is preliminary data.</text>
</comment>
<dbReference type="Proteomes" id="UP000656548">
    <property type="component" value="Unassembled WGS sequence"/>
</dbReference>
<organism evidence="1 2">
    <name type="scientific">Amycolatopsis roodepoortensis</name>
    <dbReference type="NCBI Taxonomy" id="700274"/>
    <lineage>
        <taxon>Bacteria</taxon>
        <taxon>Bacillati</taxon>
        <taxon>Actinomycetota</taxon>
        <taxon>Actinomycetes</taxon>
        <taxon>Pseudonocardiales</taxon>
        <taxon>Pseudonocardiaceae</taxon>
        <taxon>Amycolatopsis</taxon>
    </lineage>
</organism>
<sequence>MTNADEADGTAGAARALGDLLAPIVHRNEQALHRDVSEVLNTWGSDQAGAKPLDWQLKPRDPWEPWRGQRLVGLAAAGDHRPDTIAAVLDVWAKLLKLEPREYGPGTLTFMSPRGSGGLPVEIWGVVDREAWEATER</sequence>
<dbReference type="RefSeq" id="WP_192747088.1">
    <property type="nucleotide sequence ID" value="NZ_JADBEJ010000007.1"/>
</dbReference>